<sequence>MAIGHKRAQDLIVRWRFAGLDDVEFEVITGRTFANAAGMSWDQLDQVEARLNEKNRADAEP</sequence>
<protein>
    <submittedName>
        <fullName evidence="1">Uncharacterized protein</fullName>
    </submittedName>
</protein>
<reference evidence="2" key="1">
    <citation type="submission" date="2016-10" db="EMBL/GenBank/DDBJ databases">
        <authorList>
            <person name="Varghese N."/>
            <person name="Submissions S."/>
        </authorList>
    </citation>
    <scope>NUCLEOTIDE SEQUENCE [LARGE SCALE GENOMIC DNA]</scope>
    <source>
        <strain evidence="2">DSM 45079</strain>
    </source>
</reference>
<dbReference type="AlphaFoldDB" id="A0A1H2LFR2"/>
<gene>
    <name evidence="1" type="ORF">SAMN04488563_6005</name>
</gene>
<keyword evidence="2" id="KW-1185">Reference proteome</keyword>
<accession>A0A1H2LFR2</accession>
<evidence type="ECO:0000313" key="2">
    <source>
        <dbReference type="Proteomes" id="UP000182977"/>
    </source>
</evidence>
<organism evidence="1 2">
    <name type="scientific">Jiangella alkaliphila</name>
    <dbReference type="NCBI Taxonomy" id="419479"/>
    <lineage>
        <taxon>Bacteria</taxon>
        <taxon>Bacillati</taxon>
        <taxon>Actinomycetota</taxon>
        <taxon>Actinomycetes</taxon>
        <taxon>Jiangellales</taxon>
        <taxon>Jiangellaceae</taxon>
        <taxon>Jiangella</taxon>
    </lineage>
</organism>
<name>A0A1H2LFR2_9ACTN</name>
<evidence type="ECO:0000313" key="1">
    <source>
        <dbReference type="EMBL" id="SDU79468.1"/>
    </source>
</evidence>
<dbReference type="Proteomes" id="UP000182977">
    <property type="component" value="Chromosome I"/>
</dbReference>
<dbReference type="EMBL" id="LT629791">
    <property type="protein sequence ID" value="SDU79468.1"/>
    <property type="molecule type" value="Genomic_DNA"/>
</dbReference>
<proteinExistence type="predicted"/>